<dbReference type="InterPro" id="IPR052809">
    <property type="entry name" value="Actin_polarity_regulatory"/>
</dbReference>
<reference evidence="3 4" key="1">
    <citation type="submission" date="2017-05" db="EMBL/GenBank/DDBJ databases">
        <title>Draft genome sequence of Elsinoe australis.</title>
        <authorList>
            <person name="Cheng Q."/>
        </authorList>
    </citation>
    <scope>NUCLEOTIDE SEQUENCE [LARGE SCALE GENOMIC DNA]</scope>
    <source>
        <strain evidence="3 4">NL1</strain>
    </source>
</reference>
<dbReference type="GO" id="GO:0005886">
    <property type="term" value="C:plasma membrane"/>
    <property type="evidence" value="ECO:0007669"/>
    <property type="project" value="TreeGrafter"/>
</dbReference>
<feature type="region of interest" description="Disordered" evidence="1">
    <location>
        <begin position="1"/>
        <end position="56"/>
    </location>
</feature>
<feature type="region of interest" description="Disordered" evidence="1">
    <location>
        <begin position="607"/>
        <end position="628"/>
    </location>
</feature>
<dbReference type="InterPro" id="IPR012860">
    <property type="entry name" value="Afi1_N"/>
</dbReference>
<feature type="domain" description="UDENN" evidence="2">
    <location>
        <begin position="96"/>
        <end position="647"/>
    </location>
</feature>
<comment type="caution">
    <text evidence="3">The sequence shown here is derived from an EMBL/GenBank/DDBJ whole genome shotgun (WGS) entry which is preliminary data.</text>
</comment>
<dbReference type="Pfam" id="PF08616">
    <property type="entry name" value="SPA"/>
    <property type="match status" value="1"/>
</dbReference>
<dbReference type="AlphaFoldDB" id="A0A2P7ZU30"/>
<dbReference type="PROSITE" id="PS50211">
    <property type="entry name" value="DENN"/>
    <property type="match status" value="1"/>
</dbReference>
<dbReference type="Pfam" id="PF07792">
    <property type="entry name" value="Afi1"/>
    <property type="match status" value="1"/>
</dbReference>
<dbReference type="PANTHER" id="PTHR28245">
    <property type="entry name" value="ARF3-INTERACTING PROTEIN 1"/>
    <property type="match status" value="1"/>
</dbReference>
<proteinExistence type="predicted"/>
<feature type="compositionally biased region" description="Acidic residues" evidence="1">
    <location>
        <begin position="178"/>
        <end position="197"/>
    </location>
</feature>
<gene>
    <name evidence="3" type="ORF">B9Z65_2982</name>
</gene>
<keyword evidence="4" id="KW-1185">Reference proteome</keyword>
<feature type="compositionally biased region" description="Low complexity" evidence="1">
    <location>
        <begin position="522"/>
        <end position="543"/>
    </location>
</feature>
<accession>A0A2P7ZU30</accession>
<feature type="compositionally biased region" description="Basic and acidic residues" evidence="1">
    <location>
        <begin position="154"/>
        <end position="177"/>
    </location>
</feature>
<feature type="region of interest" description="Disordered" evidence="1">
    <location>
        <begin position="517"/>
        <end position="544"/>
    </location>
</feature>
<name>A0A2P7ZU30_9PEZI</name>
<evidence type="ECO:0000259" key="2">
    <source>
        <dbReference type="PROSITE" id="PS50211"/>
    </source>
</evidence>
<evidence type="ECO:0000313" key="4">
    <source>
        <dbReference type="Proteomes" id="UP000243723"/>
    </source>
</evidence>
<dbReference type="GO" id="GO:0051666">
    <property type="term" value="P:actin cortical patch localization"/>
    <property type="evidence" value="ECO:0007669"/>
    <property type="project" value="TreeGrafter"/>
</dbReference>
<dbReference type="Proteomes" id="UP000243723">
    <property type="component" value="Unassembled WGS sequence"/>
</dbReference>
<protein>
    <recommendedName>
        <fullName evidence="2">UDENN domain-containing protein</fullName>
    </recommendedName>
</protein>
<feature type="region of interest" description="Disordered" evidence="1">
    <location>
        <begin position="309"/>
        <end position="329"/>
    </location>
</feature>
<dbReference type="InterPro" id="IPR037516">
    <property type="entry name" value="Tripartite_DENN"/>
</dbReference>
<evidence type="ECO:0000256" key="1">
    <source>
        <dbReference type="SAM" id="MobiDB-lite"/>
    </source>
</evidence>
<evidence type="ECO:0000313" key="3">
    <source>
        <dbReference type="EMBL" id="PSK51715.1"/>
    </source>
</evidence>
<organism evidence="3 4">
    <name type="scientific">Elsinoe australis</name>
    <dbReference type="NCBI Taxonomy" id="40998"/>
    <lineage>
        <taxon>Eukaryota</taxon>
        <taxon>Fungi</taxon>
        <taxon>Dikarya</taxon>
        <taxon>Ascomycota</taxon>
        <taxon>Pezizomycotina</taxon>
        <taxon>Dothideomycetes</taxon>
        <taxon>Dothideomycetidae</taxon>
        <taxon>Myriangiales</taxon>
        <taxon>Elsinoaceae</taxon>
        <taxon>Elsinoe</taxon>
    </lineage>
</organism>
<dbReference type="OrthoDB" id="66409at2759"/>
<dbReference type="EMBL" id="NHZQ01000121">
    <property type="protein sequence ID" value="PSK51715.1"/>
    <property type="molecule type" value="Genomic_DNA"/>
</dbReference>
<feature type="compositionally biased region" description="Polar residues" evidence="1">
    <location>
        <begin position="31"/>
        <end position="56"/>
    </location>
</feature>
<feature type="region of interest" description="Disordered" evidence="1">
    <location>
        <begin position="154"/>
        <end position="198"/>
    </location>
</feature>
<sequence length="832" mass="91121">MAYRPGTSGGGGNATGDNRRPSVVSVPSFMSKHSGSTPSSEDRISSTITKPLDPNRQTVFSFSRPALANHHHSMMAKRKRKVKPQYPADSEEKHVEYILVASFDIDRGSIMEHQYPAPIGGDENMLAELMLPDQAHMRAQDWTMFFLHKDNAEEEELRKERMEKRKEEREERIRNGEEEPEEEEDDDNSDGTLEDEELRSVEGPPLVYVLNLVTTRQDNTVRRGAVCKAMAICTRHPFLHIYKPLLLLALEQYFKNPVVETLASLYDSLNAMDLSLMPKLSSMERMILQASDVRDLFLEKFEALAEQASGDRSAPDVTDSPATGRAKNALPRDTHEFDSVVPYNGVPVPVKIPTALSLETVGDFSLVKLIQTFSNPHSKDPQAFQTVHPHLTTSGPLTHPIIVLLNALLTQKRVVFIGHNLPSSTVAEAVLAACALASGGILRGFVRHAFPYTDLTKIDDLLKVPGFIAGVTNPTFSMHAEWWDLLCDLTTGRMQISKNIEPTPMTEGVAYFQSGGPGAVESNSKSTSGHSSSNSLGGSTPLPNYAGDPTGDNAFINSVLSAINDRHGEGAVRAKFRLWVLKFTRIAAAFEELVYGASALVISTPQLGSSSAGSSPDLRRTTSNTHHSASEITKGYGYVWPSLAEKTRELAANATRIEGWMKTRSYYNYIQDLAVYYSYRTVKDIDLQHCHDKLVKLRLGTDNAASIYTAICNAVHSDEQINHLLVTVVNTSPTPAAGVASATGPAAMQGMGGSGIGGSATWGSAGGMAGGGGLFHLALGLFHPKIEVREKMADLLGRIREHDAGRHFWNRLGGFERAAWERVESGRRDREG</sequence>
<dbReference type="PANTHER" id="PTHR28245:SF1">
    <property type="entry name" value="ARF3-INTERACTING PROTEIN 1"/>
    <property type="match status" value="1"/>
</dbReference>
<dbReference type="STRING" id="40998.A0A2P7ZU30"/>